<evidence type="ECO:0000313" key="1">
    <source>
        <dbReference type="EMBL" id="GAD18045.1"/>
    </source>
</evidence>
<dbReference type="AlphaFoldDB" id="T1CW50"/>
<sequence>MSVLNVSLFLLDVLESKFLIYIESRFCLWIFGLLRPIVLAMTSPPRHCEQGLSLRGNP</sequence>
<reference evidence="1 2" key="1">
    <citation type="journal article" date="2013" name="Genome Announc.">
        <title>Draft Genome Sequence of Helicobacter fennelliae Strain MRY12-0050, Isolated from a Bacteremia Patient.</title>
        <authorList>
            <person name="Rimbara E."/>
            <person name="Matsui M."/>
            <person name="Mori S."/>
            <person name="Suzuki S."/>
            <person name="Suzuki M."/>
            <person name="Kim H."/>
            <person name="Sekizuka T."/>
            <person name="Kuroda M."/>
            <person name="Shibayama K."/>
        </authorList>
    </citation>
    <scope>NUCLEOTIDE SEQUENCE [LARGE SCALE GENOMIC DNA]</scope>
    <source>
        <strain evidence="1 2">MRY12-0050</strain>
    </source>
</reference>
<dbReference type="EMBL" id="BASD01000004">
    <property type="protein sequence ID" value="GAD18045.1"/>
    <property type="molecule type" value="Genomic_DNA"/>
</dbReference>
<name>T1CW50_9HELI</name>
<dbReference type="Proteomes" id="UP000018143">
    <property type="component" value="Unassembled WGS sequence"/>
</dbReference>
<comment type="caution">
    <text evidence="1">The sequence shown here is derived from an EMBL/GenBank/DDBJ whole genome shotgun (WGS) entry which is preliminary data.</text>
</comment>
<evidence type="ECO:0000313" key="2">
    <source>
        <dbReference type="Proteomes" id="UP000018143"/>
    </source>
</evidence>
<keyword evidence="2" id="KW-1185">Reference proteome</keyword>
<organism evidence="1 2">
    <name type="scientific">Helicobacter fennelliae MRY12-0050</name>
    <dbReference type="NCBI Taxonomy" id="1325130"/>
    <lineage>
        <taxon>Bacteria</taxon>
        <taxon>Pseudomonadati</taxon>
        <taxon>Campylobacterota</taxon>
        <taxon>Epsilonproteobacteria</taxon>
        <taxon>Campylobacterales</taxon>
        <taxon>Helicobacteraceae</taxon>
        <taxon>Helicobacter</taxon>
    </lineage>
</organism>
<protein>
    <submittedName>
        <fullName evidence="1">Uncharacterized protein</fullName>
    </submittedName>
</protein>
<gene>
    <name evidence="1" type="ORF">HFN_1643</name>
</gene>
<accession>T1CW50</accession>
<proteinExistence type="predicted"/>